<dbReference type="GO" id="GO:0016787">
    <property type="term" value="F:hydrolase activity"/>
    <property type="evidence" value="ECO:0007669"/>
    <property type="project" value="UniProtKB-KW"/>
</dbReference>
<comment type="catalytic activity">
    <reaction evidence="4">
        <text>a monoacylglycerol + H2O = glycerol + a fatty acid + H(+)</text>
        <dbReference type="Rhea" id="RHEA:15245"/>
        <dbReference type="ChEBI" id="CHEBI:15377"/>
        <dbReference type="ChEBI" id="CHEBI:15378"/>
        <dbReference type="ChEBI" id="CHEBI:17408"/>
        <dbReference type="ChEBI" id="CHEBI:17754"/>
        <dbReference type="ChEBI" id="CHEBI:28868"/>
    </reaction>
</comment>
<dbReference type="OrthoDB" id="438440at2759"/>
<dbReference type="Proteomes" id="UP000683000">
    <property type="component" value="Unassembled WGS sequence"/>
</dbReference>
<dbReference type="CDD" id="cd00519">
    <property type="entry name" value="Lipase_3"/>
    <property type="match status" value="1"/>
</dbReference>
<protein>
    <submittedName>
        <fullName evidence="7">Alpha/Beta hydrolase protein</fullName>
    </submittedName>
</protein>
<feature type="domain" description="Fungal lipase-type" evidence="6">
    <location>
        <begin position="79"/>
        <end position="226"/>
    </location>
</feature>
<dbReference type="Pfam" id="PF01764">
    <property type="entry name" value="Lipase_3"/>
    <property type="match status" value="1"/>
</dbReference>
<organism evidence="7 8">
    <name type="scientific">Boletus reticuloceps</name>
    <dbReference type="NCBI Taxonomy" id="495285"/>
    <lineage>
        <taxon>Eukaryota</taxon>
        <taxon>Fungi</taxon>
        <taxon>Dikarya</taxon>
        <taxon>Basidiomycota</taxon>
        <taxon>Agaricomycotina</taxon>
        <taxon>Agaricomycetes</taxon>
        <taxon>Agaricomycetidae</taxon>
        <taxon>Boletales</taxon>
        <taxon>Boletineae</taxon>
        <taxon>Boletaceae</taxon>
        <taxon>Boletoideae</taxon>
        <taxon>Boletus</taxon>
    </lineage>
</organism>
<feature type="region of interest" description="Disordered" evidence="5">
    <location>
        <begin position="1"/>
        <end position="36"/>
    </location>
</feature>
<dbReference type="InterPro" id="IPR051218">
    <property type="entry name" value="Sec_MonoDiacylglyc_Lipase"/>
</dbReference>
<keyword evidence="7" id="KW-0378">Hydrolase</keyword>
<dbReference type="EMBL" id="JAGFBS010000014">
    <property type="protein sequence ID" value="KAG6375581.1"/>
    <property type="molecule type" value="Genomic_DNA"/>
</dbReference>
<dbReference type="PANTHER" id="PTHR45856">
    <property type="entry name" value="ALPHA/BETA-HYDROLASES SUPERFAMILY PROTEIN"/>
    <property type="match status" value="1"/>
</dbReference>
<evidence type="ECO:0000313" key="8">
    <source>
        <dbReference type="Proteomes" id="UP000683000"/>
    </source>
</evidence>
<comment type="similarity">
    <text evidence="2">Belongs to the AB hydrolase superfamily. Lipase family. Class 3 subfamily.</text>
</comment>
<comment type="catalytic activity">
    <reaction evidence="3">
        <text>a diacylglycerol + H2O = a monoacylglycerol + a fatty acid + H(+)</text>
        <dbReference type="Rhea" id="RHEA:32731"/>
        <dbReference type="ChEBI" id="CHEBI:15377"/>
        <dbReference type="ChEBI" id="CHEBI:15378"/>
        <dbReference type="ChEBI" id="CHEBI:17408"/>
        <dbReference type="ChEBI" id="CHEBI:18035"/>
        <dbReference type="ChEBI" id="CHEBI:28868"/>
    </reaction>
</comment>
<keyword evidence="8" id="KW-1185">Reference proteome</keyword>
<gene>
    <name evidence="7" type="ORF">JVT61DRAFT_3146</name>
</gene>
<evidence type="ECO:0000256" key="5">
    <source>
        <dbReference type="SAM" id="MobiDB-lite"/>
    </source>
</evidence>
<evidence type="ECO:0000256" key="3">
    <source>
        <dbReference type="ARBA" id="ARBA00047591"/>
    </source>
</evidence>
<proteinExistence type="inferred from homology"/>
<sequence>MRGIDEVQVTQTANDTNETTGWPWPHFPRSDDPSVGVDQQTYDDLVRYTKYASGAYQFQSIITSTKGFIARDDNREEFVVAFKGSSDTTTILLDASIILAPLKGPGLPPLDPSAVSRSAEPRVHVGFLLGYNSVAQKVLDELALQLRAYPSYNIVACGHSLGGSFASIASVAFSHTFPRRCVTLYTFGQPRTGNPPFAELVERAIGTERIYRCVHLVDGVPTMIPTQLGYRHFGAEYWQFTELGAPKNVKHFEGGEDPNGSGNIPSTGVNPAHWVYFLQREFSKHVHALTRAPLSPQVASTIKVMLTKSFWTCSHRLGSNCMHLGELMRIPPTNA</sequence>
<evidence type="ECO:0000259" key="6">
    <source>
        <dbReference type="Pfam" id="PF01764"/>
    </source>
</evidence>
<dbReference type="InterPro" id="IPR002921">
    <property type="entry name" value="Fungal_lipase-type"/>
</dbReference>
<dbReference type="GO" id="GO:0006629">
    <property type="term" value="P:lipid metabolic process"/>
    <property type="evidence" value="ECO:0007669"/>
    <property type="project" value="InterPro"/>
</dbReference>
<evidence type="ECO:0000256" key="1">
    <source>
        <dbReference type="ARBA" id="ARBA00023157"/>
    </source>
</evidence>
<keyword evidence="1" id="KW-1015">Disulfide bond</keyword>
<feature type="compositionally biased region" description="Polar residues" evidence="5">
    <location>
        <begin position="8"/>
        <end position="20"/>
    </location>
</feature>
<dbReference type="AlphaFoldDB" id="A0A8I2YP97"/>
<dbReference type="Gene3D" id="3.40.50.1820">
    <property type="entry name" value="alpha/beta hydrolase"/>
    <property type="match status" value="1"/>
</dbReference>
<name>A0A8I2YP97_9AGAM</name>
<reference evidence="7" key="1">
    <citation type="submission" date="2021-03" db="EMBL/GenBank/DDBJ databases">
        <title>Evolutionary innovations through gain and loss of genes in the ectomycorrhizal Boletales.</title>
        <authorList>
            <person name="Wu G."/>
            <person name="Miyauchi S."/>
            <person name="Morin E."/>
            <person name="Yang Z.-L."/>
            <person name="Xu J."/>
            <person name="Martin F.M."/>
        </authorList>
    </citation>
    <scope>NUCLEOTIDE SEQUENCE</scope>
    <source>
        <strain evidence="7">BR01</strain>
    </source>
</reference>
<evidence type="ECO:0000313" key="7">
    <source>
        <dbReference type="EMBL" id="KAG6375581.1"/>
    </source>
</evidence>
<evidence type="ECO:0000256" key="2">
    <source>
        <dbReference type="ARBA" id="ARBA00043996"/>
    </source>
</evidence>
<dbReference type="SUPFAM" id="SSF53474">
    <property type="entry name" value="alpha/beta-Hydrolases"/>
    <property type="match status" value="1"/>
</dbReference>
<evidence type="ECO:0000256" key="4">
    <source>
        <dbReference type="ARBA" id="ARBA00048461"/>
    </source>
</evidence>
<comment type="caution">
    <text evidence="7">The sequence shown here is derived from an EMBL/GenBank/DDBJ whole genome shotgun (WGS) entry which is preliminary data.</text>
</comment>
<dbReference type="PANTHER" id="PTHR45856:SF24">
    <property type="entry name" value="FUNGAL LIPASE-LIKE DOMAIN-CONTAINING PROTEIN"/>
    <property type="match status" value="1"/>
</dbReference>
<dbReference type="InterPro" id="IPR029058">
    <property type="entry name" value="AB_hydrolase_fold"/>
</dbReference>
<accession>A0A8I2YP97</accession>